<dbReference type="InterPro" id="IPR052380">
    <property type="entry name" value="Viral_DNA_packaging_terminase"/>
</dbReference>
<evidence type="ECO:0000259" key="3">
    <source>
        <dbReference type="Pfam" id="PF17288"/>
    </source>
</evidence>
<feature type="compositionally biased region" description="Polar residues" evidence="1">
    <location>
        <begin position="15"/>
        <end position="27"/>
    </location>
</feature>
<accession>A0A8S5VFR6</accession>
<dbReference type="PANTHER" id="PTHR39184">
    <property type="match status" value="1"/>
</dbReference>
<dbReference type="InterPro" id="IPR035412">
    <property type="entry name" value="Terminase_L_N"/>
</dbReference>
<dbReference type="InterPro" id="IPR006437">
    <property type="entry name" value="Phage_terminase_lsu"/>
</dbReference>
<dbReference type="Pfam" id="PF17288">
    <property type="entry name" value="Terminase_3C"/>
    <property type="match status" value="1"/>
</dbReference>
<dbReference type="EMBL" id="BK016261">
    <property type="protein sequence ID" value="DAG05526.1"/>
    <property type="molecule type" value="Genomic_DNA"/>
</dbReference>
<dbReference type="InterPro" id="IPR035413">
    <property type="entry name" value="Terminase_L_C"/>
</dbReference>
<feature type="compositionally biased region" description="Basic and acidic residues" evidence="1">
    <location>
        <begin position="1"/>
        <end position="10"/>
    </location>
</feature>
<dbReference type="Pfam" id="PF04466">
    <property type="entry name" value="Terminase_3"/>
    <property type="match status" value="1"/>
</dbReference>
<reference evidence="4" key="1">
    <citation type="journal article" date="2021" name="Proc. Natl. Acad. Sci. U.S.A.">
        <title>A Catalog of Tens of Thousands of Viruses from Human Metagenomes Reveals Hidden Associations with Chronic Diseases.</title>
        <authorList>
            <person name="Tisza M.J."/>
            <person name="Buck C.B."/>
        </authorList>
    </citation>
    <scope>NUCLEOTIDE SEQUENCE</scope>
    <source>
        <strain evidence="4">CtNHj22</strain>
    </source>
</reference>
<sequence length="522" mass="58485">MARRRIDPEVGRATQFKTGGKQAQTAKNGGIASGVAKRQAKTLSSIASQIAAAPITNKKNLKQLETLGVDPAEGVTNNALISAGVYMAAASGDMKAVEKWEEWTEASSAAGESSFELPARCIGKAFVDLNRHIEPNGSYILNGGRGSTKSSFVSLKIIETMRRNPEMHACVCRKVGGTMRDSVYAQIKWAIHELRQDSRYSCKVSPMEITDNVTGQIIYFRGLDDETKIKSIKPPFGAIGILWVEEADQMDGAEQLRSVRQSVLRGGGDTYEFMSYNPPAAARNWMNRFVLEPHPNTVVHHSCYLDAPPEWLGERFLQDAEALKENNEIAYKHEYLGEVTGCGKEVFTNIRAEKIDPAKFERKYHGIDWGWYPDPFAYNCVSYDAARKTLYIYDEITVRRTRNEDTFKMLQDRHVMEHPESERLTGDSAEPKSCTDYTAWGMKCLPAIKGPNSVGQGVKWLQSLTAIVIDPVRCPDTLKEFTEYEYDADKNGEPLPGYPDHDNHHIDATRYAMELVWHKPGK</sequence>
<organism evidence="4">
    <name type="scientific">Siphoviridae sp. ctNHj22</name>
    <dbReference type="NCBI Taxonomy" id="2825468"/>
    <lineage>
        <taxon>Viruses</taxon>
        <taxon>Duplodnaviria</taxon>
        <taxon>Heunggongvirae</taxon>
        <taxon>Uroviricota</taxon>
        <taxon>Caudoviricetes</taxon>
    </lineage>
</organism>
<dbReference type="InterPro" id="IPR027417">
    <property type="entry name" value="P-loop_NTPase"/>
</dbReference>
<name>A0A8S5VFR6_9CAUD</name>
<feature type="domain" description="Phage terminase large subunit N-terminal" evidence="2">
    <location>
        <begin position="140"/>
        <end position="338"/>
    </location>
</feature>
<feature type="domain" description="Phage terminase large subunit C-terminal" evidence="3">
    <location>
        <begin position="368"/>
        <end position="514"/>
    </location>
</feature>
<dbReference type="PANTHER" id="PTHR39184:SF1">
    <property type="entry name" value="PBSX PHAGE TERMINASE LARGE SUBUNIT"/>
    <property type="match status" value="1"/>
</dbReference>
<feature type="region of interest" description="Disordered" evidence="1">
    <location>
        <begin position="1"/>
        <end position="27"/>
    </location>
</feature>
<dbReference type="NCBIfam" id="TIGR01547">
    <property type="entry name" value="phage_term_2"/>
    <property type="match status" value="1"/>
</dbReference>
<proteinExistence type="predicted"/>
<dbReference type="Gene3D" id="3.40.50.300">
    <property type="entry name" value="P-loop containing nucleotide triphosphate hydrolases"/>
    <property type="match status" value="1"/>
</dbReference>
<evidence type="ECO:0000313" key="4">
    <source>
        <dbReference type="EMBL" id="DAG05526.1"/>
    </source>
</evidence>
<evidence type="ECO:0000256" key="1">
    <source>
        <dbReference type="SAM" id="MobiDB-lite"/>
    </source>
</evidence>
<dbReference type="Gene3D" id="3.30.420.280">
    <property type="match status" value="1"/>
</dbReference>
<protein>
    <submittedName>
        <fullName evidence="4">Terminase large subunit</fullName>
    </submittedName>
</protein>
<evidence type="ECO:0000259" key="2">
    <source>
        <dbReference type="Pfam" id="PF04466"/>
    </source>
</evidence>